<dbReference type="InterPro" id="IPR010657">
    <property type="entry name" value="ImpA_N"/>
</dbReference>
<feature type="domain" description="ImpA N-terminal" evidence="1">
    <location>
        <begin position="7"/>
        <end position="133"/>
    </location>
</feature>
<gene>
    <name evidence="2" type="ORF">C7I84_19180</name>
</gene>
<evidence type="ECO:0000313" key="3">
    <source>
        <dbReference type="Proteomes" id="UP000241229"/>
    </source>
</evidence>
<dbReference type="InterPro" id="IPR017740">
    <property type="entry name" value="TssA-like"/>
</dbReference>
<dbReference type="Proteomes" id="UP000241229">
    <property type="component" value="Unassembled WGS sequence"/>
</dbReference>
<evidence type="ECO:0000259" key="1">
    <source>
        <dbReference type="Pfam" id="PF06812"/>
    </source>
</evidence>
<dbReference type="RefSeq" id="WP_106773825.1">
    <property type="nucleotide sequence ID" value="NZ_PXYK01000019.1"/>
</dbReference>
<name>A0A2P7S3E0_9HYPH</name>
<protein>
    <recommendedName>
        <fullName evidence="1">ImpA N-terminal domain-containing protein</fullName>
    </recommendedName>
</protein>
<comment type="caution">
    <text evidence="2">The sequence shown here is derived from an EMBL/GenBank/DDBJ whole genome shotgun (WGS) entry which is preliminary data.</text>
</comment>
<dbReference type="EMBL" id="PXYK01000019">
    <property type="protein sequence ID" value="PSJ56998.1"/>
    <property type="molecule type" value="Genomic_DNA"/>
</dbReference>
<sequence length="438" mass="46291">MRFDSLLTPVSESAPCGPDLDEIGDDQYLNYVLGADNRMPGRYLDSETGTPFDRTSIDLKAETKAIGGFLEQSRDLRLLTLEARLQALAGQIAGFCDCVQAIAALLDQFWDEVHPKGFDGDFTLRQNTVAVLEDRTTVVLPLQYAPLVRDQRAGTISLRDHAVATGTAAREGERVLDVNQIMETLRSEAHRAEIDALHASLSSARKAVATIRSAFDEGTNYQYSPDFELLSGVLGQLLALIEGARPDLGGANGHAVTEAAPDGSAEIIAIGAVPAAAPAKAAAVAIGDHAAAAAALLAAERYFGRAEPSSPALILVHQARLLVGKPLVAAIEALMPDNAEYASIVVDAASGFELNMAKMRAITDDFAAAAEEPAAGSETIFSAGTRAEAAALLAGVATYFRSVEASSPIPMLLGRAERFMSQSFQSIIAELLPKKNSE</sequence>
<accession>A0A2P7S3E0</accession>
<keyword evidence="3" id="KW-1185">Reference proteome</keyword>
<dbReference type="PANTHER" id="PTHR37951:SF1">
    <property type="entry name" value="TYPE VI SECRETION SYSTEM COMPONENT TSSA1"/>
    <property type="match status" value="1"/>
</dbReference>
<dbReference type="Pfam" id="PF06812">
    <property type="entry name" value="ImpA_N"/>
    <property type="match status" value="1"/>
</dbReference>
<dbReference type="PANTHER" id="PTHR37951">
    <property type="entry name" value="CYTOPLASMIC PROTEIN-RELATED"/>
    <property type="match status" value="1"/>
</dbReference>
<dbReference type="OrthoDB" id="9771118at2"/>
<organism evidence="2 3">
    <name type="scientific">Kumtagia ephedrae</name>
    <dbReference type="NCBI Taxonomy" id="2116701"/>
    <lineage>
        <taxon>Bacteria</taxon>
        <taxon>Pseudomonadati</taxon>
        <taxon>Pseudomonadota</taxon>
        <taxon>Alphaproteobacteria</taxon>
        <taxon>Hyphomicrobiales</taxon>
        <taxon>Phyllobacteriaceae</taxon>
        <taxon>Kumtagia</taxon>
    </lineage>
</organism>
<reference evidence="2 3" key="1">
    <citation type="submission" date="2018-03" db="EMBL/GenBank/DDBJ databases">
        <title>The draft genome of Mesorhizobium sp. 6GN-30.</title>
        <authorList>
            <person name="Liu L."/>
            <person name="Li L."/>
            <person name="Wang T."/>
            <person name="Zhang X."/>
            <person name="Liang L."/>
        </authorList>
    </citation>
    <scope>NUCLEOTIDE SEQUENCE [LARGE SCALE GENOMIC DNA]</scope>
    <source>
        <strain evidence="2 3">6GN30</strain>
    </source>
</reference>
<evidence type="ECO:0000313" key="2">
    <source>
        <dbReference type="EMBL" id="PSJ56998.1"/>
    </source>
</evidence>
<dbReference type="AlphaFoldDB" id="A0A2P7S3E0"/>
<proteinExistence type="predicted"/>